<protein>
    <recommendedName>
        <fullName evidence="4">Tetratricopeptide repeat protein</fullName>
    </recommendedName>
</protein>
<keyword evidence="3" id="KW-1185">Reference proteome</keyword>
<reference evidence="3" key="1">
    <citation type="journal article" date="2019" name="Int. J. Syst. Evol. Microbiol.">
        <title>The Global Catalogue of Microorganisms (GCM) 10K type strain sequencing project: providing services to taxonomists for standard genome sequencing and annotation.</title>
        <authorList>
            <consortium name="The Broad Institute Genomics Platform"/>
            <consortium name="The Broad Institute Genome Sequencing Center for Infectious Disease"/>
            <person name="Wu L."/>
            <person name="Ma J."/>
        </authorList>
    </citation>
    <scope>NUCLEOTIDE SEQUENCE [LARGE SCALE GENOMIC DNA]</scope>
    <source>
        <strain evidence="3">KCTC 42087</strain>
    </source>
</reference>
<dbReference type="PANTHER" id="PTHR47691">
    <property type="entry name" value="REGULATOR-RELATED"/>
    <property type="match status" value="1"/>
</dbReference>
<evidence type="ECO:0008006" key="4">
    <source>
        <dbReference type="Google" id="ProtNLM"/>
    </source>
</evidence>
<evidence type="ECO:0000313" key="2">
    <source>
        <dbReference type="EMBL" id="MFC5747097.1"/>
    </source>
</evidence>
<feature type="compositionally biased region" description="Low complexity" evidence="1">
    <location>
        <begin position="374"/>
        <end position="389"/>
    </location>
</feature>
<sequence length="909" mass="98746">MSLEQVQELMERAYSLPYGEARTVLTEEALRRAEETGDVVLAFQVRMELGSAYQFGGEPIKTFTTFSRCLSEYDADPSGLGEMAEHRLLWQFKWIVHSLTLFPEVPLDRTRSVLEDMERRYKMGGHSLQAVYGRRARVAQHLGSGEVAERWFAMWHTTQPDELSDCAGCDPTGKAELLAWRGRDEEALAVAEPVLTEQLNCAEQPQSILTTLLPVFVRAGRFEEARNAHLRAYRLIRTRLNELAYIGDHVEFCARTGNEARGLEIVQRHLGWLEKAPSPFADMRFSAAAALLLRRVEEAGHGGLTISRGTGGGEPVEVPVGELRVELARRAEELAARFDARNGNEFQSGVIRELLDAEPVVEHLPLSQYDRRPAAAAPAAPAEAPAPEAEPVPDLSEIDDLDALLDIGDEEWSAGRVERAIPAWRRYDELVAGASPTVLQRARRIDGLGVERFAEDDFDAATAEWERAAELYAEAGDLVARHAALGRVGAIQAGQGRHEEGLGLLNAAVAHLDEHAAGSRRAFAARMRLAGSLLNADRPDEALAALEPLVPETRGDAGDLGLMRARALLRRGGGDEAIPLLHDARAALRESGDTPQLVDASLLLAKLLAHQGHQGEEADAKALEDALAVFDETVSFARSVDPWMIAVAHAERGSALLAMDRPADAVPDAEEAVAGFTAVGAAPQAAYARLDLANGYYATGRHLEAAETAEEAVPLLERLGDAEAFRRARLVLAHAQWELGEEQAAELFTELAAEDRDGDPGFAARLLELAGEVLTKLDKDAVAADKFVEAAETFAAAGDPYGVVRTRRQAGLCRLWSRQPEEGLAEMGLARAALAELPAGNPQALTWETARVSYDQSRVLAELGRFEEALRLVDEAAAGFTELGEQDAAETASRLRADIEGALGQQGQE</sequence>
<comment type="caution">
    <text evidence="2">The sequence shown here is derived from an EMBL/GenBank/DDBJ whole genome shotgun (WGS) entry which is preliminary data.</text>
</comment>
<dbReference type="PANTHER" id="PTHR47691:SF3">
    <property type="entry name" value="HTH-TYPE TRANSCRIPTIONAL REGULATOR RV0890C-RELATED"/>
    <property type="match status" value="1"/>
</dbReference>
<dbReference type="InterPro" id="IPR011990">
    <property type="entry name" value="TPR-like_helical_dom_sf"/>
</dbReference>
<proteinExistence type="predicted"/>
<evidence type="ECO:0000256" key="1">
    <source>
        <dbReference type="SAM" id="MobiDB-lite"/>
    </source>
</evidence>
<dbReference type="SUPFAM" id="SSF48452">
    <property type="entry name" value="TPR-like"/>
    <property type="match status" value="3"/>
</dbReference>
<dbReference type="RefSeq" id="WP_378282714.1">
    <property type="nucleotide sequence ID" value="NZ_JBHSON010000019.1"/>
</dbReference>
<organism evidence="2 3">
    <name type="scientific">Actinomadura rugatobispora</name>
    <dbReference type="NCBI Taxonomy" id="1994"/>
    <lineage>
        <taxon>Bacteria</taxon>
        <taxon>Bacillati</taxon>
        <taxon>Actinomycetota</taxon>
        <taxon>Actinomycetes</taxon>
        <taxon>Streptosporangiales</taxon>
        <taxon>Thermomonosporaceae</taxon>
        <taxon>Actinomadura</taxon>
    </lineage>
</organism>
<feature type="region of interest" description="Disordered" evidence="1">
    <location>
        <begin position="372"/>
        <end position="394"/>
    </location>
</feature>
<accession>A0ABW0ZWP6</accession>
<dbReference type="Gene3D" id="1.25.40.10">
    <property type="entry name" value="Tetratricopeptide repeat domain"/>
    <property type="match status" value="2"/>
</dbReference>
<gene>
    <name evidence="2" type="ORF">ACFPZN_15825</name>
</gene>
<dbReference type="EMBL" id="JBHSON010000019">
    <property type="protein sequence ID" value="MFC5747097.1"/>
    <property type="molecule type" value="Genomic_DNA"/>
</dbReference>
<dbReference type="Proteomes" id="UP001596074">
    <property type="component" value="Unassembled WGS sequence"/>
</dbReference>
<evidence type="ECO:0000313" key="3">
    <source>
        <dbReference type="Proteomes" id="UP001596074"/>
    </source>
</evidence>
<name>A0ABW0ZWP6_9ACTN</name>